<evidence type="ECO:0000259" key="2">
    <source>
        <dbReference type="PROSITE" id="PS51462"/>
    </source>
</evidence>
<name>A0A2T0UYQ7_9MICO</name>
<comment type="caution">
    <text evidence="3">The sequence shown here is derived from an EMBL/GenBank/DDBJ whole genome shotgun (WGS) entry which is preliminary data.</text>
</comment>
<dbReference type="Gene3D" id="3.90.79.10">
    <property type="entry name" value="Nucleoside Triphosphate Pyrophosphohydrolase"/>
    <property type="match status" value="1"/>
</dbReference>
<dbReference type="Pfam" id="PF00293">
    <property type="entry name" value="NUDIX"/>
    <property type="match status" value="1"/>
</dbReference>
<dbReference type="PANTHER" id="PTHR43736">
    <property type="entry name" value="ADP-RIBOSE PYROPHOSPHATASE"/>
    <property type="match status" value="1"/>
</dbReference>
<evidence type="ECO:0000313" key="4">
    <source>
        <dbReference type="Proteomes" id="UP000237822"/>
    </source>
</evidence>
<organism evidence="3 4">
    <name type="scientific">Knoellia remsis</name>
    <dbReference type="NCBI Taxonomy" id="407159"/>
    <lineage>
        <taxon>Bacteria</taxon>
        <taxon>Bacillati</taxon>
        <taxon>Actinomycetota</taxon>
        <taxon>Actinomycetes</taxon>
        <taxon>Micrococcales</taxon>
        <taxon>Intrasporangiaceae</taxon>
        <taxon>Knoellia</taxon>
    </lineage>
</organism>
<dbReference type="Proteomes" id="UP000237822">
    <property type="component" value="Unassembled WGS sequence"/>
</dbReference>
<reference evidence="3 4" key="1">
    <citation type="submission" date="2018-03" db="EMBL/GenBank/DDBJ databases">
        <title>Genomic Encyclopedia of Archaeal and Bacterial Type Strains, Phase II (KMG-II): from individual species to whole genera.</title>
        <authorList>
            <person name="Goeker M."/>
        </authorList>
    </citation>
    <scope>NUCLEOTIDE SEQUENCE [LARGE SCALE GENOMIC DNA]</scope>
    <source>
        <strain evidence="3 4">ATCC BAA-1496</strain>
    </source>
</reference>
<feature type="domain" description="Nudix hydrolase" evidence="2">
    <location>
        <begin position="72"/>
        <end position="208"/>
    </location>
</feature>
<gene>
    <name evidence="3" type="ORF">BCF74_103177</name>
</gene>
<evidence type="ECO:0000313" key="3">
    <source>
        <dbReference type="EMBL" id="PRY62968.1"/>
    </source>
</evidence>
<keyword evidence="4" id="KW-1185">Reference proteome</keyword>
<dbReference type="SUPFAM" id="SSF55811">
    <property type="entry name" value="Nudix"/>
    <property type="match status" value="1"/>
</dbReference>
<comment type="similarity">
    <text evidence="1">Belongs to the Nudix hydrolase family.</text>
</comment>
<dbReference type="AlphaFoldDB" id="A0A2T0UYQ7"/>
<evidence type="ECO:0000256" key="1">
    <source>
        <dbReference type="ARBA" id="ARBA00005582"/>
    </source>
</evidence>
<dbReference type="CDD" id="cd03674">
    <property type="entry name" value="NUDIX_Hydrolase"/>
    <property type="match status" value="1"/>
</dbReference>
<dbReference type="EMBL" id="PVTI01000003">
    <property type="protein sequence ID" value="PRY62968.1"/>
    <property type="molecule type" value="Genomic_DNA"/>
</dbReference>
<dbReference type="InterPro" id="IPR015797">
    <property type="entry name" value="NUDIX_hydrolase-like_dom_sf"/>
</dbReference>
<dbReference type="InterPro" id="IPR000086">
    <property type="entry name" value="NUDIX_hydrolase_dom"/>
</dbReference>
<dbReference type="OrthoDB" id="129709at2"/>
<dbReference type="RefSeq" id="WP_106296535.1">
    <property type="nucleotide sequence ID" value="NZ_PVTI01000003.1"/>
</dbReference>
<dbReference type="PANTHER" id="PTHR43736:SF1">
    <property type="entry name" value="DIHYDRONEOPTERIN TRIPHOSPHATE DIPHOSPHATASE"/>
    <property type="match status" value="1"/>
</dbReference>
<protein>
    <submittedName>
        <fullName evidence="3">8-oxo-dGTP pyrophosphatase MutT (NUDIX family)</fullName>
    </submittedName>
</protein>
<accession>A0A2T0UYQ7</accession>
<sequence length="208" mass="22388">MTVGDTDAAAPATGAVNLARRFAHLRSDAIATLGTWQAPDASQERLRTAYLDHLERHPAGVAKGGPEVGGVPAHLTASCLVISPDGGHVLLTHHKRARQWFQFGGHLEPTDSTLLAAATREGREESGIPTVAPAPYIVQLDRHELHGDFPWCREHLDVRFAAVIERNAVPETSAESLDVAWWPVDALPEGTRDELSRLVAAARAALSL</sequence>
<proteinExistence type="inferred from homology"/>
<dbReference type="PROSITE" id="PS51462">
    <property type="entry name" value="NUDIX"/>
    <property type="match status" value="1"/>
</dbReference>